<dbReference type="AlphaFoldDB" id="A0A0C2WTX2"/>
<accession>A0A0C2WTX2</accession>
<dbReference type="HOGENOM" id="CLU_2687312_0_0_1"/>
<evidence type="ECO:0000313" key="1">
    <source>
        <dbReference type="EMBL" id="KIL59793.1"/>
    </source>
</evidence>
<name>A0A0C2WTX2_AMAMK</name>
<sequence>MGDGSRALERLRSIEFQLELEIAYLESVLRSQLGAILAEAAAAVVATGGTKEMVVFLNKRSQLRYLLIYCLACY</sequence>
<dbReference type="InParanoid" id="A0A0C2WTX2"/>
<keyword evidence="2" id="KW-1185">Reference proteome</keyword>
<reference evidence="1 2" key="1">
    <citation type="submission" date="2014-04" db="EMBL/GenBank/DDBJ databases">
        <title>Evolutionary Origins and Diversification of the Mycorrhizal Mutualists.</title>
        <authorList>
            <consortium name="DOE Joint Genome Institute"/>
            <consortium name="Mycorrhizal Genomics Consortium"/>
            <person name="Kohler A."/>
            <person name="Kuo A."/>
            <person name="Nagy L.G."/>
            <person name="Floudas D."/>
            <person name="Copeland A."/>
            <person name="Barry K.W."/>
            <person name="Cichocki N."/>
            <person name="Veneault-Fourrey C."/>
            <person name="LaButti K."/>
            <person name="Lindquist E.A."/>
            <person name="Lipzen A."/>
            <person name="Lundell T."/>
            <person name="Morin E."/>
            <person name="Murat C."/>
            <person name="Riley R."/>
            <person name="Ohm R."/>
            <person name="Sun H."/>
            <person name="Tunlid A."/>
            <person name="Henrissat B."/>
            <person name="Grigoriev I.V."/>
            <person name="Hibbett D.S."/>
            <person name="Martin F."/>
        </authorList>
    </citation>
    <scope>NUCLEOTIDE SEQUENCE [LARGE SCALE GENOMIC DNA]</scope>
    <source>
        <strain evidence="1 2">Koide BX008</strain>
    </source>
</reference>
<dbReference type="EMBL" id="KN818309">
    <property type="protein sequence ID" value="KIL59793.1"/>
    <property type="molecule type" value="Genomic_DNA"/>
</dbReference>
<protein>
    <submittedName>
        <fullName evidence="1">Uncharacterized protein</fullName>
    </submittedName>
</protein>
<evidence type="ECO:0000313" key="2">
    <source>
        <dbReference type="Proteomes" id="UP000054549"/>
    </source>
</evidence>
<proteinExistence type="predicted"/>
<organism evidence="1 2">
    <name type="scientific">Amanita muscaria (strain Koide BX008)</name>
    <dbReference type="NCBI Taxonomy" id="946122"/>
    <lineage>
        <taxon>Eukaryota</taxon>
        <taxon>Fungi</taxon>
        <taxon>Dikarya</taxon>
        <taxon>Basidiomycota</taxon>
        <taxon>Agaricomycotina</taxon>
        <taxon>Agaricomycetes</taxon>
        <taxon>Agaricomycetidae</taxon>
        <taxon>Agaricales</taxon>
        <taxon>Pluteineae</taxon>
        <taxon>Amanitaceae</taxon>
        <taxon>Amanita</taxon>
    </lineage>
</organism>
<dbReference type="Proteomes" id="UP000054549">
    <property type="component" value="Unassembled WGS sequence"/>
</dbReference>
<gene>
    <name evidence="1" type="ORF">M378DRAFT_168796</name>
</gene>